<dbReference type="AlphaFoldDB" id="A0A328Q4H8"/>
<dbReference type="GO" id="GO:0004417">
    <property type="term" value="F:hydroxyethylthiazole kinase activity"/>
    <property type="evidence" value="ECO:0007669"/>
    <property type="project" value="UniProtKB-UniRule"/>
</dbReference>
<keyword evidence="6 11" id="KW-0547">Nucleotide-binding</keyword>
<reference evidence="12 13" key="1">
    <citation type="submission" date="2017-05" db="EMBL/GenBank/DDBJ databases">
        <title>Host range expansion of the Methanosphaera genus to humans and monogastric animals involves recent and extensive reduction in genome content.</title>
        <authorList>
            <person name="Hoedt E.C."/>
            <person name="Volmer J.G."/>
            <person name="Parks D.H."/>
            <person name="Rosewarne C.P."/>
            <person name="Denman S.E."/>
            <person name="Mcsweeney C.S."/>
            <person name="O Cuiv P."/>
            <person name="Hugenholtz P."/>
            <person name="Tyson G.W."/>
            <person name="Morrison M."/>
        </authorList>
    </citation>
    <scope>NUCLEOTIDE SEQUENCE [LARGE SCALE GENOMIC DNA]</scope>
    <source>
        <strain evidence="12 13">PA5</strain>
    </source>
</reference>
<proteinExistence type="inferred from homology"/>
<evidence type="ECO:0000256" key="9">
    <source>
        <dbReference type="ARBA" id="ARBA00022842"/>
    </source>
</evidence>
<organism evidence="12 13">
    <name type="scientific">Methanosphaera stadtmanae</name>
    <dbReference type="NCBI Taxonomy" id="2317"/>
    <lineage>
        <taxon>Archaea</taxon>
        <taxon>Methanobacteriati</taxon>
        <taxon>Methanobacteriota</taxon>
        <taxon>Methanomada group</taxon>
        <taxon>Methanobacteria</taxon>
        <taxon>Methanobacteriales</taxon>
        <taxon>Methanobacteriaceae</taxon>
        <taxon>Methanosphaera</taxon>
    </lineage>
</organism>
<dbReference type="GO" id="GO:0009229">
    <property type="term" value="P:thiamine diphosphate biosynthetic process"/>
    <property type="evidence" value="ECO:0007669"/>
    <property type="project" value="UniProtKB-UniRule"/>
</dbReference>
<comment type="cofactor">
    <cofactor evidence="2 11">
        <name>Mg(2+)</name>
        <dbReference type="ChEBI" id="CHEBI:18420"/>
    </cofactor>
</comment>
<evidence type="ECO:0000256" key="2">
    <source>
        <dbReference type="ARBA" id="ARBA00001946"/>
    </source>
</evidence>
<dbReference type="InterPro" id="IPR000417">
    <property type="entry name" value="Hyethyz_kinase"/>
</dbReference>
<evidence type="ECO:0000256" key="5">
    <source>
        <dbReference type="ARBA" id="ARBA00022723"/>
    </source>
</evidence>
<dbReference type="CDD" id="cd01170">
    <property type="entry name" value="THZ_kinase"/>
    <property type="match status" value="1"/>
</dbReference>
<dbReference type="Pfam" id="PF02110">
    <property type="entry name" value="HK"/>
    <property type="match status" value="1"/>
</dbReference>
<dbReference type="GeneID" id="41325269"/>
<keyword evidence="10 11" id="KW-0784">Thiamine biosynthesis</keyword>
<evidence type="ECO:0000256" key="10">
    <source>
        <dbReference type="ARBA" id="ARBA00022977"/>
    </source>
</evidence>
<accession>A0A328Q4H8</accession>
<dbReference type="EC" id="2.7.1.50" evidence="11"/>
<dbReference type="PRINTS" id="PR01099">
    <property type="entry name" value="HYETHTZKNASE"/>
</dbReference>
<evidence type="ECO:0000256" key="8">
    <source>
        <dbReference type="ARBA" id="ARBA00022840"/>
    </source>
</evidence>
<dbReference type="GO" id="GO:0009228">
    <property type="term" value="P:thiamine biosynthetic process"/>
    <property type="evidence" value="ECO:0007669"/>
    <property type="project" value="UniProtKB-KW"/>
</dbReference>
<dbReference type="PIRSF" id="PIRSF000513">
    <property type="entry name" value="Thz_kinase"/>
    <property type="match status" value="1"/>
</dbReference>
<evidence type="ECO:0000313" key="13">
    <source>
        <dbReference type="Proteomes" id="UP000248557"/>
    </source>
</evidence>
<comment type="caution">
    <text evidence="12">The sequence shown here is derived from an EMBL/GenBank/DDBJ whole genome shotgun (WGS) entry which is preliminary data.</text>
</comment>
<evidence type="ECO:0000256" key="4">
    <source>
        <dbReference type="ARBA" id="ARBA00022679"/>
    </source>
</evidence>
<keyword evidence="7 11" id="KW-0418">Kinase</keyword>
<comment type="function">
    <text evidence="11">Catalyzes the phosphorylation of the hydroxyl group of 4-methyl-5-beta-hydroxyethylthiazole (THZ).</text>
</comment>
<evidence type="ECO:0000256" key="1">
    <source>
        <dbReference type="ARBA" id="ARBA00001771"/>
    </source>
</evidence>
<comment type="similarity">
    <text evidence="11">Belongs to the Thz kinase family.</text>
</comment>
<dbReference type="Proteomes" id="UP000248557">
    <property type="component" value="Unassembled WGS sequence"/>
</dbReference>
<dbReference type="InterPro" id="IPR029056">
    <property type="entry name" value="Ribokinase-like"/>
</dbReference>
<dbReference type="EMBL" id="NGJK01000032">
    <property type="protein sequence ID" value="RAP03227.1"/>
    <property type="molecule type" value="Genomic_DNA"/>
</dbReference>
<dbReference type="HAMAP" id="MF_00228">
    <property type="entry name" value="Thz_kinase"/>
    <property type="match status" value="1"/>
</dbReference>
<evidence type="ECO:0000256" key="6">
    <source>
        <dbReference type="ARBA" id="ARBA00022741"/>
    </source>
</evidence>
<keyword evidence="5 11" id="KW-0479">Metal-binding</keyword>
<dbReference type="SMR" id="A0A328Q4H8"/>
<dbReference type="GeneID" id="3855843"/>
<dbReference type="UniPathway" id="UPA00060">
    <property type="reaction ID" value="UER00139"/>
</dbReference>
<dbReference type="Gene3D" id="3.40.1190.20">
    <property type="match status" value="1"/>
</dbReference>
<keyword evidence="4 11" id="KW-0808">Transferase</keyword>
<name>A0A328Q4H8_9EURY</name>
<protein>
    <recommendedName>
        <fullName evidence="11">Hydroxyethylthiazole kinase</fullName>
        <ecNumber evidence="11">2.7.1.50</ecNumber>
    </recommendedName>
    <alternativeName>
        <fullName evidence="11">4-methyl-5-beta-hydroxyethylthiazole kinase</fullName>
        <shortName evidence="11">TH kinase</shortName>
        <shortName evidence="11">Thz kinase</shortName>
    </alternativeName>
</protein>
<dbReference type="OMA" id="AKPIMAD"/>
<dbReference type="GO" id="GO:0005524">
    <property type="term" value="F:ATP binding"/>
    <property type="evidence" value="ECO:0007669"/>
    <property type="project" value="UniProtKB-UniRule"/>
</dbReference>
<keyword evidence="8 11" id="KW-0067">ATP-binding</keyword>
<dbReference type="SUPFAM" id="SSF53613">
    <property type="entry name" value="Ribokinase-like"/>
    <property type="match status" value="1"/>
</dbReference>
<dbReference type="NCBIfam" id="NF006830">
    <property type="entry name" value="PRK09355.1"/>
    <property type="match status" value="1"/>
</dbReference>
<evidence type="ECO:0000256" key="7">
    <source>
        <dbReference type="ARBA" id="ARBA00022777"/>
    </source>
</evidence>
<keyword evidence="9 11" id="KW-0460">Magnesium</keyword>
<comment type="pathway">
    <text evidence="3 11">Cofactor biosynthesis; thiamine diphosphate biosynthesis; 4-methyl-5-(2-phosphoethyl)-thiazole from 5-(2-hydroxyethyl)-4-methylthiazole: step 1/1.</text>
</comment>
<feature type="binding site" evidence="11">
    <location>
        <position position="44"/>
    </location>
    <ligand>
        <name>substrate</name>
    </ligand>
</feature>
<dbReference type="RefSeq" id="WP_011406292.1">
    <property type="nucleotide sequence ID" value="NZ_CATZNA010000022.1"/>
</dbReference>
<evidence type="ECO:0000256" key="3">
    <source>
        <dbReference type="ARBA" id="ARBA00004868"/>
    </source>
</evidence>
<dbReference type="GO" id="GO:0000287">
    <property type="term" value="F:magnesium ion binding"/>
    <property type="evidence" value="ECO:0007669"/>
    <property type="project" value="UniProtKB-UniRule"/>
</dbReference>
<gene>
    <name evidence="11" type="primary">thiM</name>
    <name evidence="12" type="ORF">CA615_03370</name>
</gene>
<comment type="catalytic activity">
    <reaction evidence="1 11">
        <text>5-(2-hydroxyethyl)-4-methylthiazole + ATP = 4-methyl-5-(2-phosphooxyethyl)-thiazole + ADP + H(+)</text>
        <dbReference type="Rhea" id="RHEA:24212"/>
        <dbReference type="ChEBI" id="CHEBI:15378"/>
        <dbReference type="ChEBI" id="CHEBI:17957"/>
        <dbReference type="ChEBI" id="CHEBI:30616"/>
        <dbReference type="ChEBI" id="CHEBI:58296"/>
        <dbReference type="ChEBI" id="CHEBI:456216"/>
        <dbReference type="EC" id="2.7.1.50"/>
    </reaction>
</comment>
<evidence type="ECO:0000256" key="11">
    <source>
        <dbReference type="HAMAP-Rule" id="MF_00228"/>
    </source>
</evidence>
<evidence type="ECO:0000313" key="12">
    <source>
        <dbReference type="EMBL" id="RAP03227.1"/>
    </source>
</evidence>
<sequence>MLEQCSKNIEKLRNKCPLTHCITNYVTINDCANVVLAIGGSPAMANEAPEIEEFVEAAGVTIINMGTLLEDQIEPMQIAACHTKKTNTPLVLDPVAVGVSKLRNDITIDLINKSSVDVIRGNMSEIKAIANLFNITDEKSVAKGVDVSSDDIITKDNIKSNASLVKAVADKLNTTIAVSGAIDIISDGVSIYLIDNGEEVMSKITGSGCMLTCVIGSFCAITSPLEAAIIGSLSMAISGELARRKMEINNEGSGSFRTYLIDMMYNMNDETIMKYGKLYKLE</sequence>
<feature type="binding site" evidence="11">
    <location>
        <position position="179"/>
    </location>
    <ligand>
        <name>ATP</name>
        <dbReference type="ChEBI" id="CHEBI:30616"/>
    </ligand>
</feature>
<feature type="binding site" evidence="11">
    <location>
        <position position="206"/>
    </location>
    <ligand>
        <name>substrate</name>
    </ligand>
</feature>
<feature type="binding site" evidence="11">
    <location>
        <position position="120"/>
    </location>
    <ligand>
        <name>ATP</name>
        <dbReference type="ChEBI" id="CHEBI:30616"/>
    </ligand>
</feature>